<protein>
    <submittedName>
        <fullName evidence="1">Uncharacterized protein</fullName>
    </submittedName>
</protein>
<name>A0A8X6TTI2_NEPPI</name>
<reference evidence="1" key="1">
    <citation type="submission" date="2020-08" db="EMBL/GenBank/DDBJ databases">
        <title>Multicomponent nature underlies the extraordinary mechanical properties of spider dragline silk.</title>
        <authorList>
            <person name="Kono N."/>
            <person name="Nakamura H."/>
            <person name="Mori M."/>
            <person name="Yoshida Y."/>
            <person name="Ohtoshi R."/>
            <person name="Malay A.D."/>
            <person name="Moran D.A.P."/>
            <person name="Tomita M."/>
            <person name="Numata K."/>
            <person name="Arakawa K."/>
        </authorList>
    </citation>
    <scope>NUCLEOTIDE SEQUENCE</scope>
</reference>
<dbReference type="Proteomes" id="UP000887013">
    <property type="component" value="Unassembled WGS sequence"/>
</dbReference>
<sequence length="96" mass="11084">MTNQCHISLTQVINPYPNIHMGNLFHIYTLQPYWPSPNQNKPVPDTFLGNLCSNRYISPKCCLYLENLCYFWGSLTGVWGKGQRSSQRKRGDSSKE</sequence>
<comment type="caution">
    <text evidence="1">The sequence shown here is derived from an EMBL/GenBank/DDBJ whole genome shotgun (WGS) entry which is preliminary data.</text>
</comment>
<keyword evidence="2" id="KW-1185">Reference proteome</keyword>
<gene>
    <name evidence="1" type="ORF">NPIL_534061</name>
</gene>
<accession>A0A8X6TTI2</accession>
<dbReference type="AlphaFoldDB" id="A0A8X6TTI2"/>
<proteinExistence type="predicted"/>
<organism evidence="1 2">
    <name type="scientific">Nephila pilipes</name>
    <name type="common">Giant wood spider</name>
    <name type="synonym">Nephila maculata</name>
    <dbReference type="NCBI Taxonomy" id="299642"/>
    <lineage>
        <taxon>Eukaryota</taxon>
        <taxon>Metazoa</taxon>
        <taxon>Ecdysozoa</taxon>
        <taxon>Arthropoda</taxon>
        <taxon>Chelicerata</taxon>
        <taxon>Arachnida</taxon>
        <taxon>Araneae</taxon>
        <taxon>Araneomorphae</taxon>
        <taxon>Entelegynae</taxon>
        <taxon>Araneoidea</taxon>
        <taxon>Nephilidae</taxon>
        <taxon>Nephila</taxon>
    </lineage>
</organism>
<evidence type="ECO:0000313" key="2">
    <source>
        <dbReference type="Proteomes" id="UP000887013"/>
    </source>
</evidence>
<evidence type="ECO:0000313" key="1">
    <source>
        <dbReference type="EMBL" id="GFT54466.1"/>
    </source>
</evidence>
<dbReference type="EMBL" id="BMAW01066305">
    <property type="protein sequence ID" value="GFT54466.1"/>
    <property type="molecule type" value="Genomic_DNA"/>
</dbReference>